<evidence type="ECO:0000256" key="1">
    <source>
        <dbReference type="SAM" id="Phobius"/>
    </source>
</evidence>
<organism evidence="2">
    <name type="scientific">uncultured Micrococcales bacterium</name>
    <dbReference type="NCBI Taxonomy" id="1920814"/>
    <lineage>
        <taxon>Bacteria</taxon>
        <taxon>Bacillati</taxon>
        <taxon>Actinomycetota</taxon>
        <taxon>Actinomycetes</taxon>
        <taxon>Micrococcales</taxon>
        <taxon>environmental samples</taxon>
    </lineage>
</organism>
<proteinExistence type="predicted"/>
<feature type="transmembrane region" description="Helical" evidence="1">
    <location>
        <begin position="61"/>
        <end position="81"/>
    </location>
</feature>
<dbReference type="EMBL" id="MW122881">
    <property type="protein sequence ID" value="QOV09025.1"/>
    <property type="molecule type" value="Genomic_DNA"/>
</dbReference>
<dbReference type="AlphaFoldDB" id="A0A871XZ77"/>
<keyword evidence="1" id="KW-1133">Transmembrane helix</keyword>
<accession>A0A871XZ77</accession>
<keyword evidence="1" id="KW-0472">Membrane</keyword>
<gene>
    <name evidence="2" type="ORF">HULAa3G5_00011</name>
</gene>
<feature type="transmembrane region" description="Helical" evidence="1">
    <location>
        <begin position="12"/>
        <end position="30"/>
    </location>
</feature>
<reference evidence="2" key="1">
    <citation type="submission" date="2020-10" db="EMBL/GenBank/DDBJ databases">
        <title>Diverse heliorhodopsins detected via functional metagenomics in peat lake Actinobacteria, Chloroflexi and Archaea.</title>
        <authorList>
            <person name="Chazan A."/>
            <person name="Rozenberg A."/>
            <person name="Tahan R."/>
            <person name="Mannen K."/>
            <person name="Nagata T."/>
            <person name="Yaish S."/>
            <person name="Larom S."/>
            <person name="Kandori H."/>
            <person name="Inoue K."/>
            <person name="Beja O."/>
            <person name="Pushkarev A."/>
        </authorList>
    </citation>
    <scope>NUCLEOTIDE SEQUENCE</scope>
</reference>
<protein>
    <submittedName>
        <fullName evidence="2">Uncharacterized protein</fullName>
    </submittedName>
</protein>
<name>A0A871XZ77_9MICO</name>
<keyword evidence="1" id="KW-0812">Transmembrane</keyword>
<sequence>MKSKEISRARGLIARVLLVVSLPIVFLGLIDPLEGGIALLISVATLSLAFLAAGYWPRKTLWVPFVLAIVVGAIALLVAIFGPGRVDNAPLKFPLIALIWLYRAFVVAALVGLVMEVIRIFKASTFESNKDTE</sequence>
<evidence type="ECO:0000313" key="2">
    <source>
        <dbReference type="EMBL" id="QOV09025.1"/>
    </source>
</evidence>
<feature type="transmembrane region" description="Helical" evidence="1">
    <location>
        <begin position="36"/>
        <end position="56"/>
    </location>
</feature>
<feature type="transmembrane region" description="Helical" evidence="1">
    <location>
        <begin position="93"/>
        <end position="115"/>
    </location>
</feature>